<keyword evidence="3" id="KW-0863">Zinc-finger</keyword>
<sequence>MDGNDLTAPNFGVSEKDQTDRASTSLECDSSQSSQQTSNVAENFTGTQPSSDDVNDINEIEKTSVDFAIESVLKQTREYNSQRKVHVFEDDIKFRPFDHPINTSSINEKPSNTPEQLKASDVVKTEILAEKQEIKEEEREVQRKLGIKLFGFLKGSSDADLSDDSKDRCQGCGASGNEKEEALKLERKKEKPMSKKKSHLAPGPDSEWIRCDSCDGWYHFGCSGLEQFEYHLYETFFCNKCLPAVGPCKMFEAVAPHRLRWFDKHQIDKPTEVGSRTWIQDFTTWEHNFPLPNEDEACVVENGFEFHKKFYEHGGPQKWDKVYLVKNPDGLKMTMPPHGFDIEEVVDLMSPEHEVDTIDVYNQSTYSMKLSTFLKKYRDPSPRNLLYNFLSLEFSDNQAFKELAKPPQFVQEISLVNKLWPDPSSEAYADLLHKELYLPEDSRPKVEQFCLSGMAGSYTDFHIDFGGSSVYYHIFKGKKIFYIARPSKSNLAAYQKHETSRSNSEWLGHKIKDEVKRVEINEGETLLIPAGWIHAVYTPEDSLVFGGNFLHLGNVEMQMRVYRLENAVRKSLNTPSKFYFPNFDYLHWMYMKNVITPKLREMTEEGTDMSEEDPNLWKGAKFIYETLEEWLRRDLADIATREARKNEVGWVEAEAEAWNDRSDADLTFEEKKRIFKTVQKLILDQEKMHNRKIGLSIPKKHKRKSHDGPDDDDDYTPTKMKKYSKQTKKGSGEAIPKVKKIKTDDVVDEIAINAASSVPSGSMKLKIIIGPTEDQKNVVHMFNNQHSSSGRKVKLNQSVAEYCGSHLDTRGEETPNKSTKTFEECNNELERCEAVYSGEKIKKVKLPKKPKEPKEKKERPAKKVSTSRDRLKKMLKM</sequence>
<evidence type="ECO:0000256" key="5">
    <source>
        <dbReference type="ARBA" id="ARBA00022853"/>
    </source>
</evidence>
<feature type="region of interest" description="Disordered" evidence="12">
    <location>
        <begin position="1"/>
        <end position="56"/>
    </location>
</feature>
<dbReference type="Proteomes" id="UP000008281">
    <property type="component" value="Unassembled WGS sequence"/>
</dbReference>
<evidence type="ECO:0000256" key="10">
    <source>
        <dbReference type="ARBA" id="ARBA00023163"/>
    </source>
</evidence>
<evidence type="ECO:0000313" key="14">
    <source>
        <dbReference type="EMBL" id="EFO93022.1"/>
    </source>
</evidence>
<reference evidence="14" key="1">
    <citation type="submission" date="2007-07" db="EMBL/GenBank/DDBJ databases">
        <title>PCAP assembly of the Caenorhabditis remanei genome.</title>
        <authorList>
            <consortium name="The Caenorhabditis remanei Sequencing Consortium"/>
            <person name="Wilson R.K."/>
        </authorList>
    </citation>
    <scope>NUCLEOTIDE SEQUENCE [LARGE SCALE GENOMIC DNA]</scope>
    <source>
        <strain evidence="14">PB4641</strain>
    </source>
</reference>
<evidence type="ECO:0000256" key="11">
    <source>
        <dbReference type="ARBA" id="ARBA00023242"/>
    </source>
</evidence>
<feature type="compositionally biased region" description="Polar residues" evidence="12">
    <location>
        <begin position="21"/>
        <end position="52"/>
    </location>
</feature>
<evidence type="ECO:0000256" key="4">
    <source>
        <dbReference type="ARBA" id="ARBA00022833"/>
    </source>
</evidence>
<dbReference type="EMBL" id="DS268426">
    <property type="protein sequence ID" value="EFO93022.1"/>
    <property type="molecule type" value="Genomic_DNA"/>
</dbReference>
<dbReference type="SUPFAM" id="SSF51197">
    <property type="entry name" value="Clavaminate synthase-like"/>
    <property type="match status" value="1"/>
</dbReference>
<feature type="compositionally biased region" description="Basic residues" evidence="12">
    <location>
        <begin position="719"/>
        <end position="728"/>
    </location>
</feature>
<dbReference type="GO" id="GO:0051213">
    <property type="term" value="F:dioxygenase activity"/>
    <property type="evidence" value="ECO:0007669"/>
    <property type="project" value="UniProtKB-KW"/>
</dbReference>
<dbReference type="InterPro" id="IPR019787">
    <property type="entry name" value="Znf_PHD-finger"/>
</dbReference>
<evidence type="ECO:0000256" key="2">
    <source>
        <dbReference type="ARBA" id="ARBA00022723"/>
    </source>
</evidence>
<dbReference type="Gene3D" id="1.20.58.1360">
    <property type="match status" value="1"/>
</dbReference>
<dbReference type="InterPro" id="IPR011011">
    <property type="entry name" value="Znf_FYVE_PHD"/>
</dbReference>
<dbReference type="Gene3D" id="2.60.120.650">
    <property type="entry name" value="Cupin"/>
    <property type="match status" value="1"/>
</dbReference>
<keyword evidence="5" id="KW-0156">Chromatin regulator</keyword>
<keyword evidence="9" id="KW-0805">Transcription regulation</keyword>
<dbReference type="SUPFAM" id="SSF57903">
    <property type="entry name" value="FYVE/PHD zinc finger"/>
    <property type="match status" value="1"/>
</dbReference>
<feature type="region of interest" description="Disordered" evidence="12">
    <location>
        <begin position="844"/>
        <end position="877"/>
    </location>
</feature>
<keyword evidence="6" id="KW-0223">Dioxygenase</keyword>
<comment type="subcellular location">
    <subcellularLocation>
        <location evidence="1">Nucleus</location>
    </subcellularLocation>
</comment>
<evidence type="ECO:0000259" key="13">
    <source>
        <dbReference type="PROSITE" id="PS51184"/>
    </source>
</evidence>
<evidence type="ECO:0000256" key="8">
    <source>
        <dbReference type="ARBA" id="ARBA00023004"/>
    </source>
</evidence>
<dbReference type="InterPro" id="IPR041070">
    <property type="entry name" value="JHD"/>
</dbReference>
<evidence type="ECO:0000256" key="3">
    <source>
        <dbReference type="ARBA" id="ARBA00022771"/>
    </source>
</evidence>
<accession>E3M635</accession>
<dbReference type="eggNOG" id="KOG1633">
    <property type="taxonomic scope" value="Eukaryota"/>
</dbReference>
<keyword evidence="8" id="KW-0408">Iron</keyword>
<dbReference type="Pfam" id="PF00628">
    <property type="entry name" value="PHD"/>
    <property type="match status" value="1"/>
</dbReference>
<dbReference type="GO" id="GO:0005634">
    <property type="term" value="C:nucleus"/>
    <property type="evidence" value="ECO:0007669"/>
    <property type="project" value="UniProtKB-SubCell"/>
</dbReference>
<feature type="domain" description="JmjC" evidence="13">
    <location>
        <begin position="427"/>
        <end position="566"/>
    </location>
</feature>
<gene>
    <name evidence="14" type="ORF">CRE_10083</name>
</gene>
<dbReference type="GO" id="GO:0006325">
    <property type="term" value="P:chromatin organization"/>
    <property type="evidence" value="ECO:0007669"/>
    <property type="project" value="UniProtKB-KW"/>
</dbReference>
<evidence type="ECO:0000256" key="12">
    <source>
        <dbReference type="SAM" id="MobiDB-lite"/>
    </source>
</evidence>
<dbReference type="OMA" id="YIAEPTE"/>
<dbReference type="InterPro" id="IPR013083">
    <property type="entry name" value="Znf_RING/FYVE/PHD"/>
</dbReference>
<dbReference type="CDD" id="cd15517">
    <property type="entry name" value="PHD_TCF19_like"/>
    <property type="match status" value="1"/>
</dbReference>
<keyword evidence="10" id="KW-0804">Transcription</keyword>
<keyword evidence="11" id="KW-0539">Nucleus</keyword>
<dbReference type="GO" id="GO:0008270">
    <property type="term" value="F:zinc ion binding"/>
    <property type="evidence" value="ECO:0007669"/>
    <property type="project" value="UniProtKB-KW"/>
</dbReference>
<dbReference type="PROSITE" id="PS01359">
    <property type="entry name" value="ZF_PHD_1"/>
    <property type="match status" value="1"/>
</dbReference>
<dbReference type="Pfam" id="PF02373">
    <property type="entry name" value="JmjC"/>
    <property type="match status" value="1"/>
</dbReference>
<keyword evidence="4" id="KW-0862">Zinc</keyword>
<dbReference type="InterPro" id="IPR050690">
    <property type="entry name" value="JHDM1_Histone_Demethylase"/>
</dbReference>
<dbReference type="SMART" id="SM00558">
    <property type="entry name" value="JmjC"/>
    <property type="match status" value="1"/>
</dbReference>
<name>E3M635_CAERE</name>
<dbReference type="InterPro" id="IPR019786">
    <property type="entry name" value="Zinc_finger_PHD-type_CS"/>
</dbReference>
<feature type="region of interest" description="Disordered" evidence="12">
    <location>
        <begin position="692"/>
        <end position="734"/>
    </location>
</feature>
<evidence type="ECO:0000256" key="6">
    <source>
        <dbReference type="ARBA" id="ARBA00022964"/>
    </source>
</evidence>
<dbReference type="SMART" id="SM00249">
    <property type="entry name" value="PHD"/>
    <property type="match status" value="1"/>
</dbReference>
<dbReference type="Gene3D" id="3.30.40.10">
    <property type="entry name" value="Zinc/RING finger domain, C3HC4 (zinc finger)"/>
    <property type="match status" value="1"/>
</dbReference>
<protein>
    <recommendedName>
        <fullName evidence="13">JmjC domain-containing protein</fullName>
    </recommendedName>
</protein>
<dbReference type="AlphaFoldDB" id="E3M635"/>
<feature type="compositionally biased region" description="Basic and acidic residues" evidence="12">
    <location>
        <begin position="849"/>
        <end position="858"/>
    </location>
</feature>
<dbReference type="InterPro" id="IPR003347">
    <property type="entry name" value="JmjC_dom"/>
</dbReference>
<organism evidence="15">
    <name type="scientific">Caenorhabditis remanei</name>
    <name type="common">Caenorhabditis vulgaris</name>
    <dbReference type="NCBI Taxonomy" id="31234"/>
    <lineage>
        <taxon>Eukaryota</taxon>
        <taxon>Metazoa</taxon>
        <taxon>Ecdysozoa</taxon>
        <taxon>Nematoda</taxon>
        <taxon>Chromadorea</taxon>
        <taxon>Rhabditida</taxon>
        <taxon>Rhabditina</taxon>
        <taxon>Rhabditomorpha</taxon>
        <taxon>Rhabditoidea</taxon>
        <taxon>Rhabditidae</taxon>
        <taxon>Peloderinae</taxon>
        <taxon>Caenorhabditis</taxon>
    </lineage>
</organism>
<proteinExistence type="predicted"/>
<dbReference type="OrthoDB" id="5876800at2759"/>
<keyword evidence="2" id="KW-0479">Metal-binding</keyword>
<dbReference type="PANTHER" id="PTHR23123">
    <property type="entry name" value="PHD/F-BOX CONTAINING PROTEIN"/>
    <property type="match status" value="1"/>
</dbReference>
<dbReference type="FunCoup" id="E3M635">
    <property type="interactions" value="1075"/>
</dbReference>
<dbReference type="InParanoid" id="E3M635"/>
<keyword evidence="15" id="KW-1185">Reference proteome</keyword>
<dbReference type="Pfam" id="PF17811">
    <property type="entry name" value="JHD"/>
    <property type="match status" value="1"/>
</dbReference>
<keyword evidence="7" id="KW-0560">Oxidoreductase</keyword>
<evidence type="ECO:0000256" key="1">
    <source>
        <dbReference type="ARBA" id="ARBA00004123"/>
    </source>
</evidence>
<evidence type="ECO:0000256" key="7">
    <source>
        <dbReference type="ARBA" id="ARBA00023002"/>
    </source>
</evidence>
<dbReference type="InterPro" id="IPR001965">
    <property type="entry name" value="Znf_PHD"/>
</dbReference>
<dbReference type="HOGENOM" id="CLU_014157_0_0_1"/>
<dbReference type="PROSITE" id="PS51184">
    <property type="entry name" value="JMJC"/>
    <property type="match status" value="1"/>
</dbReference>
<dbReference type="STRING" id="31234.E3M635"/>
<evidence type="ECO:0000256" key="9">
    <source>
        <dbReference type="ARBA" id="ARBA00023015"/>
    </source>
</evidence>
<evidence type="ECO:0000313" key="15">
    <source>
        <dbReference type="Proteomes" id="UP000008281"/>
    </source>
</evidence>